<dbReference type="GO" id="GO:0004867">
    <property type="term" value="F:serine-type endopeptidase inhibitor activity"/>
    <property type="evidence" value="ECO:0007669"/>
    <property type="project" value="InterPro"/>
</dbReference>
<dbReference type="OMA" id="RMEESCE"/>
<dbReference type="Gene3D" id="2.30.39.10">
    <property type="entry name" value="Alpha-1-antitrypsin, domain 1"/>
    <property type="match status" value="1"/>
</dbReference>
<dbReference type="GO" id="GO:0005615">
    <property type="term" value="C:extracellular space"/>
    <property type="evidence" value="ECO:0007669"/>
    <property type="project" value="InterPro"/>
</dbReference>
<dbReference type="InterPro" id="IPR036186">
    <property type="entry name" value="Serpin_sf"/>
</dbReference>
<feature type="domain" description="Serpin" evidence="3">
    <location>
        <begin position="2"/>
        <end position="363"/>
    </location>
</feature>
<dbReference type="Pfam" id="PF00079">
    <property type="entry name" value="Serpin"/>
    <property type="match status" value="1"/>
</dbReference>
<dbReference type="Proteomes" id="UP000031668">
    <property type="component" value="Unassembled WGS sequence"/>
</dbReference>
<dbReference type="SMART" id="SM00093">
    <property type="entry name" value="SERPIN"/>
    <property type="match status" value="1"/>
</dbReference>
<evidence type="ECO:0000259" key="3">
    <source>
        <dbReference type="SMART" id="SM00093"/>
    </source>
</evidence>
<dbReference type="Gene3D" id="3.30.497.10">
    <property type="entry name" value="Antithrombin, subunit I, domain 2"/>
    <property type="match status" value="1"/>
</dbReference>
<dbReference type="PANTHER" id="PTHR11461">
    <property type="entry name" value="SERINE PROTEASE INHIBITOR, SERPIN"/>
    <property type="match status" value="1"/>
</dbReference>
<accession>A0A0C2J0M5</accession>
<proteinExistence type="inferred from homology"/>
<evidence type="ECO:0000256" key="1">
    <source>
        <dbReference type="ARBA" id="ARBA00009500"/>
    </source>
</evidence>
<keyword evidence="5" id="KW-1185">Reference proteome</keyword>
<name>A0A0C2J0M5_THEKT</name>
<protein>
    <submittedName>
        <fullName evidence="4">Glia-derived nexin</fullName>
    </submittedName>
</protein>
<gene>
    <name evidence="4" type="ORF">RF11_14381</name>
</gene>
<organism evidence="4 5">
    <name type="scientific">Thelohanellus kitauei</name>
    <name type="common">Myxosporean</name>
    <dbReference type="NCBI Taxonomy" id="669202"/>
    <lineage>
        <taxon>Eukaryota</taxon>
        <taxon>Metazoa</taxon>
        <taxon>Cnidaria</taxon>
        <taxon>Myxozoa</taxon>
        <taxon>Myxosporea</taxon>
        <taxon>Bivalvulida</taxon>
        <taxon>Platysporina</taxon>
        <taxon>Myxobolidae</taxon>
        <taxon>Thelohanellus</taxon>
    </lineage>
</organism>
<reference evidence="4 5" key="1">
    <citation type="journal article" date="2014" name="Genome Biol. Evol.">
        <title>The genome of the myxosporean Thelohanellus kitauei shows adaptations to nutrient acquisition within its fish host.</title>
        <authorList>
            <person name="Yang Y."/>
            <person name="Xiong J."/>
            <person name="Zhou Z."/>
            <person name="Huo F."/>
            <person name="Miao W."/>
            <person name="Ran C."/>
            <person name="Liu Y."/>
            <person name="Zhang J."/>
            <person name="Feng J."/>
            <person name="Wang M."/>
            <person name="Wang M."/>
            <person name="Wang L."/>
            <person name="Yao B."/>
        </authorList>
    </citation>
    <scope>NUCLEOTIDE SEQUENCE [LARGE SCALE GENOMIC DNA]</scope>
    <source>
        <strain evidence="4">Wuqing</strain>
    </source>
</reference>
<sequence>MSTVLKLLYTSQNSTGNIAFSGIGLYALLGAINVGLAGRSYDQLSYVLGENFQEDFDRKIYKNSIYSSKWLNIHKLSNLGAVSTSILFHFCDLYQSYDQMISFIFRVIKNKVDFSNPALFYSRKLNEWISSQIYTSTINIVDESMIGYNRLIFINTMFYNADWKTNFNTENTKLEVFFDDKGQSYLVEMMNQETNERIYDVHHYFYRIMFKPLLGESLYSAIILPREGIKVDFVLKILNINQFYNYFQQSSLKNVHLKLPKFKIISVNDFEKTLKIIGIADIFNPRLANFSRMTSQIIYIENLMQVSKMGAYELEDNRAVSTEAMEYDSYSSIHEFNVNRPFLFFVYYLRDNLVLHTAVVTHPPQV</sequence>
<dbReference type="InterPro" id="IPR042185">
    <property type="entry name" value="Serpin_sf_2"/>
</dbReference>
<dbReference type="InterPro" id="IPR042178">
    <property type="entry name" value="Serpin_sf_1"/>
</dbReference>
<dbReference type="CDD" id="cd00172">
    <property type="entry name" value="serpin"/>
    <property type="match status" value="1"/>
</dbReference>
<dbReference type="PANTHER" id="PTHR11461:SF211">
    <property type="entry name" value="GH10112P-RELATED"/>
    <property type="match status" value="1"/>
</dbReference>
<evidence type="ECO:0000256" key="2">
    <source>
        <dbReference type="RuleBase" id="RU000411"/>
    </source>
</evidence>
<dbReference type="OrthoDB" id="5966977at2759"/>
<evidence type="ECO:0000313" key="4">
    <source>
        <dbReference type="EMBL" id="KII71369.1"/>
    </source>
</evidence>
<dbReference type="InterPro" id="IPR000215">
    <property type="entry name" value="Serpin_fam"/>
</dbReference>
<dbReference type="PROSITE" id="PS00284">
    <property type="entry name" value="SERPIN"/>
    <property type="match status" value="1"/>
</dbReference>
<dbReference type="EMBL" id="JWZT01001782">
    <property type="protein sequence ID" value="KII71369.1"/>
    <property type="molecule type" value="Genomic_DNA"/>
</dbReference>
<evidence type="ECO:0000313" key="5">
    <source>
        <dbReference type="Proteomes" id="UP000031668"/>
    </source>
</evidence>
<comment type="similarity">
    <text evidence="1 2">Belongs to the serpin family.</text>
</comment>
<dbReference type="SUPFAM" id="SSF56574">
    <property type="entry name" value="Serpins"/>
    <property type="match status" value="1"/>
</dbReference>
<dbReference type="InterPro" id="IPR023796">
    <property type="entry name" value="Serpin_dom"/>
</dbReference>
<dbReference type="AlphaFoldDB" id="A0A0C2J0M5"/>
<dbReference type="InterPro" id="IPR023795">
    <property type="entry name" value="Serpin_CS"/>
</dbReference>
<comment type="caution">
    <text evidence="4">The sequence shown here is derived from an EMBL/GenBank/DDBJ whole genome shotgun (WGS) entry which is preliminary data.</text>
</comment>